<dbReference type="Gene3D" id="3.40.50.1820">
    <property type="entry name" value="alpha/beta hydrolase"/>
    <property type="match status" value="1"/>
</dbReference>
<dbReference type="KEGG" id="cam:101506011"/>
<name>A0A1S2YFB5_CICAR</name>
<dbReference type="SUPFAM" id="SSF53474">
    <property type="entry name" value="alpha/beta-Hydrolases"/>
    <property type="match status" value="1"/>
</dbReference>
<dbReference type="GeneID" id="101506011"/>
<sequence length="497" mass="55128">MDDIFTNLLKLTTYISDRFLKFLEDLVLRDAIRGRENFRATPLISSQHNSKETTSLQPPQVGGENNEICGRRAFNNNNSELLVDTRSVIIKASYVSAALPSFLLKGLTLPLLGLQYAWSLGVTSCRYSFSCIKCAQLHVHRIRSRVLKTLRGSADDIGWLQHAPGMPLAQDGTSRFLELLSDIRNGKHSLPSSFVYLLIPGLFSNHGPLYFVATKRFFSKMGLACHIAKVHSEASVEHNALELKQYIEEIYWGSGKPVMLLGHSKGGIDAAAALSLYWSDLKDKVAGLALVQSPYGGTPIASDILREGQIGDKEARRILELIICKIIKGDIRALEDLTYERRKEFIMKHKLPLGIPLISFHSEASIAPSVLATMTQIAHAELPRLVLPKFVSKVSDSFVKSGHQVPVLIPASAAMAVFALHLQLRYGEKSDGLVTCRDAEVPGSVVVRPNMKLDHAWMVYSSKKKNPSEPDAREMCQALFTLLVELGKTEREVEQIV</sequence>
<dbReference type="Proteomes" id="UP000087171">
    <property type="component" value="Chromosome Ca6"/>
</dbReference>
<dbReference type="RefSeq" id="XP_004503468.1">
    <property type="nucleotide sequence ID" value="XM_004503411.3"/>
</dbReference>
<dbReference type="OrthoDB" id="2016516at2759"/>
<evidence type="ECO:0000313" key="3">
    <source>
        <dbReference type="RefSeq" id="XP_004503468.1"/>
    </source>
</evidence>
<evidence type="ECO:0000256" key="1">
    <source>
        <dbReference type="SAM" id="MobiDB-lite"/>
    </source>
</evidence>
<dbReference type="RefSeq" id="XP_004503469.1">
    <property type="nucleotide sequence ID" value="XM_004503412.3"/>
</dbReference>
<dbReference type="eggNOG" id="ENOG502QRTI">
    <property type="taxonomic scope" value="Eukaryota"/>
</dbReference>
<proteinExistence type="predicted"/>
<dbReference type="AlphaFoldDB" id="A0A1S2YFB5"/>
<dbReference type="PANTHER" id="PTHR31934">
    <property type="entry name" value="ALPHA/BETA-HYDROLASES SUPERFAMILY PROTEIN"/>
    <property type="match status" value="1"/>
</dbReference>
<gene>
    <name evidence="3 4" type="primary">LOC101506011</name>
</gene>
<evidence type="ECO:0000313" key="4">
    <source>
        <dbReference type="RefSeq" id="XP_004503469.1"/>
    </source>
</evidence>
<feature type="region of interest" description="Disordered" evidence="1">
    <location>
        <begin position="43"/>
        <end position="69"/>
    </location>
</feature>
<feature type="compositionally biased region" description="Polar residues" evidence="1">
    <location>
        <begin position="43"/>
        <end position="58"/>
    </location>
</feature>
<evidence type="ECO:0000313" key="2">
    <source>
        <dbReference type="Proteomes" id="UP000087171"/>
    </source>
</evidence>
<organism evidence="2 4">
    <name type="scientific">Cicer arietinum</name>
    <name type="common">Chickpea</name>
    <name type="synonym">Garbanzo</name>
    <dbReference type="NCBI Taxonomy" id="3827"/>
    <lineage>
        <taxon>Eukaryota</taxon>
        <taxon>Viridiplantae</taxon>
        <taxon>Streptophyta</taxon>
        <taxon>Embryophyta</taxon>
        <taxon>Tracheophyta</taxon>
        <taxon>Spermatophyta</taxon>
        <taxon>Magnoliopsida</taxon>
        <taxon>eudicotyledons</taxon>
        <taxon>Gunneridae</taxon>
        <taxon>Pentapetalae</taxon>
        <taxon>rosids</taxon>
        <taxon>fabids</taxon>
        <taxon>Fabales</taxon>
        <taxon>Fabaceae</taxon>
        <taxon>Papilionoideae</taxon>
        <taxon>50 kb inversion clade</taxon>
        <taxon>NPAAA clade</taxon>
        <taxon>Hologalegina</taxon>
        <taxon>IRL clade</taxon>
        <taxon>Cicereae</taxon>
        <taxon>Cicer</taxon>
    </lineage>
</organism>
<dbReference type="InterPro" id="IPR029058">
    <property type="entry name" value="AB_hydrolase_fold"/>
</dbReference>
<dbReference type="PaxDb" id="3827-XP_004503468.1"/>
<reference evidence="3 4" key="2">
    <citation type="submission" date="2025-04" db="UniProtKB">
        <authorList>
            <consortium name="RefSeq"/>
        </authorList>
    </citation>
    <scope>IDENTIFICATION</scope>
    <source>
        <tissue evidence="3 4">Etiolated seedlings</tissue>
    </source>
</reference>
<reference evidence="2" key="1">
    <citation type="journal article" date="2013" name="Nat. Biotechnol.">
        <title>Draft genome sequence of chickpea (Cicer arietinum) provides a resource for trait improvement.</title>
        <authorList>
            <person name="Varshney R.K."/>
            <person name="Song C."/>
            <person name="Saxena R.K."/>
            <person name="Azam S."/>
            <person name="Yu S."/>
            <person name="Sharpe A.G."/>
            <person name="Cannon S."/>
            <person name="Baek J."/>
            <person name="Rosen B.D."/>
            <person name="Tar'an B."/>
            <person name="Millan T."/>
            <person name="Zhang X."/>
            <person name="Ramsay L.D."/>
            <person name="Iwata A."/>
            <person name="Wang Y."/>
            <person name="Nelson W."/>
            <person name="Farmer A.D."/>
            <person name="Gaur P.M."/>
            <person name="Soderlund C."/>
            <person name="Penmetsa R.V."/>
            <person name="Xu C."/>
            <person name="Bharti A.K."/>
            <person name="He W."/>
            <person name="Winter P."/>
            <person name="Zhao S."/>
            <person name="Hane J.K."/>
            <person name="Carrasquilla-Garcia N."/>
            <person name="Condie J.A."/>
            <person name="Upadhyaya H.D."/>
            <person name="Luo M.C."/>
            <person name="Thudi M."/>
            <person name="Gowda C.L."/>
            <person name="Singh N.P."/>
            <person name="Lichtenzveig J."/>
            <person name="Gali K.K."/>
            <person name="Rubio J."/>
            <person name="Nadarajan N."/>
            <person name="Dolezel J."/>
            <person name="Bansal K.C."/>
            <person name="Xu X."/>
            <person name="Edwards D."/>
            <person name="Zhang G."/>
            <person name="Kahl G."/>
            <person name="Gil J."/>
            <person name="Singh K.B."/>
            <person name="Datta S.K."/>
            <person name="Jackson S.A."/>
            <person name="Wang J."/>
            <person name="Cook D.R."/>
        </authorList>
    </citation>
    <scope>NUCLEOTIDE SEQUENCE [LARGE SCALE GENOMIC DNA]</scope>
    <source>
        <strain evidence="2">cv. CDC Frontier</strain>
    </source>
</reference>
<dbReference type="PANTHER" id="PTHR31934:SF5">
    <property type="entry name" value="OS05G0557900 PROTEIN"/>
    <property type="match status" value="1"/>
</dbReference>
<keyword evidence="2" id="KW-1185">Reference proteome</keyword>
<accession>A0A1S2YFB5</accession>
<protein>
    <submittedName>
        <fullName evidence="3 4">Uncharacterized protein LOC101506011</fullName>
    </submittedName>
</protein>